<dbReference type="PROSITE" id="PS50837">
    <property type="entry name" value="NACHT"/>
    <property type="match status" value="1"/>
</dbReference>
<evidence type="ECO:0000313" key="3">
    <source>
        <dbReference type="EMBL" id="KAK5052150.1"/>
    </source>
</evidence>
<dbReference type="Gene3D" id="3.40.50.300">
    <property type="entry name" value="P-loop containing nucleotide triphosphate hydrolases"/>
    <property type="match status" value="1"/>
</dbReference>
<dbReference type="InterPro" id="IPR007111">
    <property type="entry name" value="NACHT_NTPase"/>
</dbReference>
<dbReference type="InterPro" id="IPR056884">
    <property type="entry name" value="NPHP3-like_N"/>
</dbReference>
<proteinExistence type="predicted"/>
<dbReference type="RefSeq" id="XP_064706164.1">
    <property type="nucleotide sequence ID" value="XM_064846554.1"/>
</dbReference>
<comment type="caution">
    <text evidence="3">The sequence shown here is derived from an EMBL/GenBank/DDBJ whole genome shotgun (WGS) entry which is preliminary data.</text>
</comment>
<dbReference type="PANTHER" id="PTHR10039">
    <property type="entry name" value="AMELOGENIN"/>
    <property type="match status" value="1"/>
</dbReference>
<reference evidence="3 4" key="1">
    <citation type="submission" date="2023-08" db="EMBL/GenBank/DDBJ databases">
        <title>Black Yeasts Isolated from many extreme environments.</title>
        <authorList>
            <person name="Coleine C."/>
            <person name="Stajich J.E."/>
            <person name="Selbmann L."/>
        </authorList>
    </citation>
    <scope>NUCLEOTIDE SEQUENCE [LARGE SCALE GENOMIC DNA]</scope>
    <source>
        <strain evidence="3 4">CCFEE 5792</strain>
    </source>
</reference>
<evidence type="ECO:0000259" key="2">
    <source>
        <dbReference type="PROSITE" id="PS50837"/>
    </source>
</evidence>
<sequence>MVPWHTESKNDLLWLRGYAGVGKSVITKYLITDVFKAPYVRSKTQASVGAETDSEHGLFLAYFFCSERNRHLQSESNLLKAILHQLLKASPREVSKAMQGFRQQRQSRLDYSFLSSPNLLWEAVKSALLATTWGTTYFVFDGLDEMLDQDLRAFSTGLKSLIENVVPQIEPRNLKILVTSRPTASLETSLSCPSISIRSERDVRHFVQGSTTELAQRYTLSTQLQYEIVERITEKARGMFLWAVLAWYELCRDARRPEDFAMNLSQLQKLPSSLEMLYEDILNRLSPTSRSLALKAFPWLTL</sequence>
<accession>A0AAV9N9D4</accession>
<dbReference type="GeneID" id="89971153"/>
<dbReference type="Pfam" id="PF24883">
    <property type="entry name" value="NPHP3_N"/>
    <property type="match status" value="1"/>
</dbReference>
<evidence type="ECO:0000256" key="1">
    <source>
        <dbReference type="ARBA" id="ARBA00022737"/>
    </source>
</evidence>
<protein>
    <recommendedName>
        <fullName evidence="2">NACHT domain-containing protein</fullName>
    </recommendedName>
</protein>
<dbReference type="InterPro" id="IPR027417">
    <property type="entry name" value="P-loop_NTPase"/>
</dbReference>
<keyword evidence="4" id="KW-1185">Reference proteome</keyword>
<keyword evidence="1" id="KW-0677">Repeat</keyword>
<feature type="domain" description="NACHT" evidence="2">
    <location>
        <begin position="11"/>
        <end position="191"/>
    </location>
</feature>
<dbReference type="EMBL" id="JAVRRD010000014">
    <property type="protein sequence ID" value="KAK5052150.1"/>
    <property type="molecule type" value="Genomic_DNA"/>
</dbReference>
<evidence type="ECO:0000313" key="4">
    <source>
        <dbReference type="Proteomes" id="UP001358417"/>
    </source>
</evidence>
<dbReference type="PANTHER" id="PTHR10039:SF16">
    <property type="entry name" value="GPI INOSITOL-DEACYLASE"/>
    <property type="match status" value="1"/>
</dbReference>
<gene>
    <name evidence="3" type="ORF">LTR84_002954</name>
</gene>
<name>A0AAV9N9D4_9EURO</name>
<dbReference type="Proteomes" id="UP001358417">
    <property type="component" value="Unassembled WGS sequence"/>
</dbReference>
<dbReference type="SUPFAM" id="SSF52540">
    <property type="entry name" value="P-loop containing nucleoside triphosphate hydrolases"/>
    <property type="match status" value="1"/>
</dbReference>
<organism evidence="3 4">
    <name type="scientific">Exophiala bonariae</name>
    <dbReference type="NCBI Taxonomy" id="1690606"/>
    <lineage>
        <taxon>Eukaryota</taxon>
        <taxon>Fungi</taxon>
        <taxon>Dikarya</taxon>
        <taxon>Ascomycota</taxon>
        <taxon>Pezizomycotina</taxon>
        <taxon>Eurotiomycetes</taxon>
        <taxon>Chaetothyriomycetidae</taxon>
        <taxon>Chaetothyriales</taxon>
        <taxon>Herpotrichiellaceae</taxon>
        <taxon>Exophiala</taxon>
    </lineage>
</organism>
<dbReference type="AlphaFoldDB" id="A0AAV9N9D4"/>